<evidence type="ECO:0000256" key="2">
    <source>
        <dbReference type="ARBA" id="ARBA00022448"/>
    </source>
</evidence>
<feature type="region of interest" description="Disordered" evidence="8">
    <location>
        <begin position="1"/>
        <end position="32"/>
    </location>
</feature>
<evidence type="ECO:0000256" key="7">
    <source>
        <dbReference type="RuleBase" id="RU363032"/>
    </source>
</evidence>
<evidence type="ECO:0000256" key="1">
    <source>
        <dbReference type="ARBA" id="ARBA00004651"/>
    </source>
</evidence>
<dbReference type="Pfam" id="PF00528">
    <property type="entry name" value="BPD_transp_1"/>
    <property type="match status" value="1"/>
</dbReference>
<organism evidence="10 11">
    <name type="scientific">Marinobacterium zhoushanense</name>
    <dbReference type="NCBI Taxonomy" id="1679163"/>
    <lineage>
        <taxon>Bacteria</taxon>
        <taxon>Pseudomonadati</taxon>
        <taxon>Pseudomonadota</taxon>
        <taxon>Gammaproteobacteria</taxon>
        <taxon>Oceanospirillales</taxon>
        <taxon>Oceanospirillaceae</taxon>
        <taxon>Marinobacterium</taxon>
    </lineage>
</organism>
<dbReference type="Proteomes" id="UP000629025">
    <property type="component" value="Unassembled WGS sequence"/>
</dbReference>
<feature type="transmembrane region" description="Helical" evidence="7">
    <location>
        <begin position="114"/>
        <end position="135"/>
    </location>
</feature>
<comment type="caution">
    <text evidence="10">The sequence shown here is derived from an EMBL/GenBank/DDBJ whole genome shotgun (WGS) entry which is preliminary data.</text>
</comment>
<comment type="similarity">
    <text evidence="7">Belongs to the binding-protein-dependent transport system permease family.</text>
</comment>
<accession>A0ABQ1KEA4</accession>
<evidence type="ECO:0000259" key="9">
    <source>
        <dbReference type="PROSITE" id="PS50928"/>
    </source>
</evidence>
<protein>
    <submittedName>
        <fullName evidence="10">ABC transporter permease</fullName>
    </submittedName>
</protein>
<feature type="transmembrane region" description="Helical" evidence="7">
    <location>
        <begin position="147"/>
        <end position="167"/>
    </location>
</feature>
<dbReference type="EMBL" id="BMIJ01000004">
    <property type="protein sequence ID" value="GGB93998.1"/>
    <property type="molecule type" value="Genomic_DNA"/>
</dbReference>
<name>A0ABQ1KEA4_9GAMM</name>
<evidence type="ECO:0000256" key="6">
    <source>
        <dbReference type="ARBA" id="ARBA00023136"/>
    </source>
</evidence>
<feature type="transmembrane region" description="Helical" evidence="7">
    <location>
        <begin position="303"/>
        <end position="325"/>
    </location>
</feature>
<comment type="subcellular location">
    <subcellularLocation>
        <location evidence="1 7">Cell membrane</location>
        <topology evidence="1 7">Multi-pass membrane protein</topology>
    </subcellularLocation>
</comment>
<evidence type="ECO:0000256" key="5">
    <source>
        <dbReference type="ARBA" id="ARBA00022989"/>
    </source>
</evidence>
<dbReference type="PROSITE" id="PS50928">
    <property type="entry name" value="ABC_TM1"/>
    <property type="match status" value="1"/>
</dbReference>
<gene>
    <name evidence="10" type="ORF">GCM10011352_20050</name>
</gene>
<feature type="domain" description="ABC transmembrane type-1" evidence="9">
    <location>
        <begin position="110"/>
        <end position="324"/>
    </location>
</feature>
<dbReference type="RefSeq" id="WP_188747868.1">
    <property type="nucleotide sequence ID" value="NZ_BMIJ01000004.1"/>
</dbReference>
<evidence type="ECO:0000313" key="11">
    <source>
        <dbReference type="Proteomes" id="UP000629025"/>
    </source>
</evidence>
<feature type="transmembrane region" description="Helical" evidence="7">
    <location>
        <begin position="43"/>
        <end position="63"/>
    </location>
</feature>
<keyword evidence="11" id="KW-1185">Reference proteome</keyword>
<reference evidence="11" key="1">
    <citation type="journal article" date="2019" name="Int. J. Syst. Evol. Microbiol.">
        <title>The Global Catalogue of Microorganisms (GCM) 10K type strain sequencing project: providing services to taxonomists for standard genome sequencing and annotation.</title>
        <authorList>
            <consortium name="The Broad Institute Genomics Platform"/>
            <consortium name="The Broad Institute Genome Sequencing Center for Infectious Disease"/>
            <person name="Wu L."/>
            <person name="Ma J."/>
        </authorList>
    </citation>
    <scope>NUCLEOTIDE SEQUENCE [LARGE SCALE GENOMIC DNA]</scope>
    <source>
        <strain evidence="11">CGMCC 1.15341</strain>
    </source>
</reference>
<feature type="compositionally biased region" description="Polar residues" evidence="8">
    <location>
        <begin position="1"/>
        <end position="10"/>
    </location>
</feature>
<sequence>MDISTVSGPQARTLPVSRSPRGAQQGKKTTGLSGFSRQRIRTAWLFLLPMILGLACVAGWPLLRTFYLGFTDSSLSNLDGANFIGFENYLVYDQGEWYGILADSLWWRAVGNTVYITLLSVSLETVLGVLVALILHAKFPGRGLVRAAILIPWAIPTVVSAKMWGWMLHDQYGVINDLLMSLHLISSPVAWTVNPDTVLGTIVAVDVWKTTPFMALLTLAALQMLPKDCYEAARVDGIHPIKVFFKVTLPLIKPALVVAVVFRMLDALRIFDLIYILTSNSEDTMSISIYARQQLIDFQQVGYGSAASTLVFLLVFGLTLGYIFATRLKFDGSGDH</sequence>
<dbReference type="CDD" id="cd06261">
    <property type="entry name" value="TM_PBP2"/>
    <property type="match status" value="1"/>
</dbReference>
<evidence type="ECO:0000256" key="4">
    <source>
        <dbReference type="ARBA" id="ARBA00022692"/>
    </source>
</evidence>
<keyword evidence="5 7" id="KW-1133">Transmembrane helix</keyword>
<keyword evidence="3" id="KW-1003">Cell membrane</keyword>
<dbReference type="InterPro" id="IPR000515">
    <property type="entry name" value="MetI-like"/>
</dbReference>
<keyword evidence="4 7" id="KW-0812">Transmembrane</keyword>
<proteinExistence type="inferred from homology"/>
<evidence type="ECO:0000256" key="3">
    <source>
        <dbReference type="ARBA" id="ARBA00022475"/>
    </source>
</evidence>
<dbReference type="Gene3D" id="1.10.3720.10">
    <property type="entry name" value="MetI-like"/>
    <property type="match status" value="1"/>
</dbReference>
<dbReference type="InterPro" id="IPR035906">
    <property type="entry name" value="MetI-like_sf"/>
</dbReference>
<keyword evidence="6 7" id="KW-0472">Membrane</keyword>
<dbReference type="SUPFAM" id="SSF161098">
    <property type="entry name" value="MetI-like"/>
    <property type="match status" value="1"/>
</dbReference>
<evidence type="ECO:0000313" key="10">
    <source>
        <dbReference type="EMBL" id="GGB93998.1"/>
    </source>
</evidence>
<dbReference type="PANTHER" id="PTHR43005:SF2">
    <property type="entry name" value="INTEGRAL MEMBRANE SUGAR TRANSPORT PROTEIN"/>
    <property type="match status" value="1"/>
</dbReference>
<keyword evidence="2 7" id="KW-0813">Transport</keyword>
<feature type="transmembrane region" description="Helical" evidence="7">
    <location>
        <begin position="243"/>
        <end position="265"/>
    </location>
</feature>
<feature type="transmembrane region" description="Helical" evidence="7">
    <location>
        <begin position="198"/>
        <end position="222"/>
    </location>
</feature>
<evidence type="ECO:0000256" key="8">
    <source>
        <dbReference type="SAM" id="MobiDB-lite"/>
    </source>
</evidence>
<dbReference type="PANTHER" id="PTHR43005">
    <property type="entry name" value="BLR7065 PROTEIN"/>
    <property type="match status" value="1"/>
</dbReference>